<dbReference type="InterPro" id="IPR042097">
    <property type="entry name" value="Aminopeptidase_N-like_N_sf"/>
</dbReference>
<keyword evidence="7" id="KW-0963">Cytoplasm</keyword>
<keyword evidence="8" id="KW-0645">Protease</keyword>
<dbReference type="Gene3D" id="2.60.40.1730">
    <property type="entry name" value="tricorn interacting facor f3 domain"/>
    <property type="match status" value="1"/>
</dbReference>
<dbReference type="EC" id="3.4.11.2" evidence="5"/>
<organism evidence="17 18">
    <name type="scientific">Sphaerisporangium dianthi</name>
    <dbReference type="NCBI Taxonomy" id="1436120"/>
    <lineage>
        <taxon>Bacteria</taxon>
        <taxon>Bacillati</taxon>
        <taxon>Actinomycetota</taxon>
        <taxon>Actinomycetes</taxon>
        <taxon>Streptosporangiales</taxon>
        <taxon>Streptosporangiaceae</taxon>
        <taxon>Sphaerisporangium</taxon>
    </lineage>
</organism>
<dbReference type="InterPro" id="IPR045357">
    <property type="entry name" value="Aminopeptidase_N-like_N"/>
</dbReference>
<sequence length="449" mass="49931">MSVAPGISRHPYFPERGNEGYWVEHYELSLDYRVGANRLRAAAVISAFASRPRSLDTFSLDLSSALRVSGVLVDGEPARFAHRGDKLRVTPARALQEGTLFAVEVRYGGNPRPLPSRWGGLGWEQLTDGVIVASQPTGAPSWFPCNDDPSGKSTYRITVTTGSAYEVVASGRLAGRRRAASTTTWVYEQAEPTATYLASVQVGRYQSVEVQGPVPQRLVFPSRLGARVLTDFGRQEQMIDLFTGMFGPYPFASYTVVVTGDELEIPVEAQAMSIFGSNHVDGRRGEERLVAHELAHQWFGNSLTLENWREIWLHEGFAAYAEWLWSEASGDETADALADRWHRRLAALPQDFLLADPGPRRLFDDRVYKRGALALHALRRALGDEPFFSLLREWTGTYQHGAVTTEKFTRMAARFSATALDGLFSRWLYTERLPPVPAHRTGDGGGPQR</sequence>
<keyword evidence="9" id="KW-0479">Metal-binding</keyword>
<dbReference type="PANTHER" id="PTHR45726">
    <property type="entry name" value="LEUKOTRIENE A-4 HYDROLASE"/>
    <property type="match status" value="1"/>
</dbReference>
<evidence type="ECO:0000256" key="2">
    <source>
        <dbReference type="ARBA" id="ARBA00001947"/>
    </source>
</evidence>
<dbReference type="Pfam" id="PF17900">
    <property type="entry name" value="Peptidase_M1_N"/>
    <property type="match status" value="1"/>
</dbReference>
<dbReference type="Gene3D" id="1.10.390.10">
    <property type="entry name" value="Neutral Protease Domain 2"/>
    <property type="match status" value="1"/>
</dbReference>
<dbReference type="InterPro" id="IPR034015">
    <property type="entry name" value="M1_LTA4H"/>
</dbReference>
<evidence type="ECO:0000256" key="3">
    <source>
        <dbReference type="ARBA" id="ARBA00004496"/>
    </source>
</evidence>
<dbReference type="Pfam" id="PF01433">
    <property type="entry name" value="Peptidase_M1"/>
    <property type="match status" value="1"/>
</dbReference>
<dbReference type="RefSeq" id="WP_380835691.1">
    <property type="nucleotide sequence ID" value="NZ_JBHSFP010000001.1"/>
</dbReference>
<dbReference type="CDD" id="cd09603">
    <property type="entry name" value="M1_APN_like"/>
    <property type="match status" value="1"/>
</dbReference>
<feature type="domain" description="Aminopeptidase N-like N-terminal" evidence="16">
    <location>
        <begin position="134"/>
        <end position="197"/>
    </location>
</feature>
<evidence type="ECO:0000313" key="17">
    <source>
        <dbReference type="EMBL" id="MFC4529287.1"/>
    </source>
</evidence>
<evidence type="ECO:0000256" key="13">
    <source>
        <dbReference type="ARBA" id="ARBA00029811"/>
    </source>
</evidence>
<comment type="subcellular location">
    <subcellularLocation>
        <location evidence="3">Cytoplasm</location>
    </subcellularLocation>
</comment>
<dbReference type="PRINTS" id="PR00756">
    <property type="entry name" value="ALADIPTASE"/>
</dbReference>
<evidence type="ECO:0000256" key="1">
    <source>
        <dbReference type="ARBA" id="ARBA00000098"/>
    </source>
</evidence>
<comment type="similarity">
    <text evidence="4">Belongs to the peptidase M1 family.</text>
</comment>
<keyword evidence="10 17" id="KW-0378">Hydrolase</keyword>
<evidence type="ECO:0000256" key="7">
    <source>
        <dbReference type="ARBA" id="ARBA00022490"/>
    </source>
</evidence>
<evidence type="ECO:0000256" key="12">
    <source>
        <dbReference type="ARBA" id="ARBA00023049"/>
    </source>
</evidence>
<evidence type="ECO:0000256" key="4">
    <source>
        <dbReference type="ARBA" id="ARBA00010136"/>
    </source>
</evidence>
<dbReference type="InterPro" id="IPR027268">
    <property type="entry name" value="Peptidase_M4/M1_CTD_sf"/>
</dbReference>
<dbReference type="GO" id="GO:0004177">
    <property type="term" value="F:aminopeptidase activity"/>
    <property type="evidence" value="ECO:0007669"/>
    <property type="project" value="UniProtKB-KW"/>
</dbReference>
<name>A0ABV9C9D1_9ACTN</name>
<reference evidence="18" key="1">
    <citation type="journal article" date="2019" name="Int. J. Syst. Evol. Microbiol.">
        <title>The Global Catalogue of Microorganisms (GCM) 10K type strain sequencing project: providing services to taxonomists for standard genome sequencing and annotation.</title>
        <authorList>
            <consortium name="The Broad Institute Genomics Platform"/>
            <consortium name="The Broad Institute Genome Sequencing Center for Infectious Disease"/>
            <person name="Wu L."/>
            <person name="Ma J."/>
        </authorList>
    </citation>
    <scope>NUCLEOTIDE SEQUENCE [LARGE SCALE GENOMIC DNA]</scope>
    <source>
        <strain evidence="18">CGMCC 4.7132</strain>
    </source>
</reference>
<evidence type="ECO:0000259" key="15">
    <source>
        <dbReference type="Pfam" id="PF01433"/>
    </source>
</evidence>
<dbReference type="SUPFAM" id="SSF55486">
    <property type="entry name" value="Metalloproteases ('zincins'), catalytic domain"/>
    <property type="match status" value="1"/>
</dbReference>
<keyword evidence="17" id="KW-0031">Aminopeptidase</keyword>
<evidence type="ECO:0000259" key="16">
    <source>
        <dbReference type="Pfam" id="PF17900"/>
    </source>
</evidence>
<gene>
    <name evidence="17" type="ORF">ACFO60_00815</name>
</gene>
<proteinExistence type="inferred from homology"/>
<dbReference type="Proteomes" id="UP001596004">
    <property type="component" value="Unassembled WGS sequence"/>
</dbReference>
<evidence type="ECO:0000256" key="11">
    <source>
        <dbReference type="ARBA" id="ARBA00022833"/>
    </source>
</evidence>
<protein>
    <recommendedName>
        <fullName evidence="6">Aminopeptidase N</fullName>
        <ecNumber evidence="5">3.4.11.2</ecNumber>
    </recommendedName>
    <alternativeName>
        <fullName evidence="13">Alanine aminopeptidase</fullName>
    </alternativeName>
    <alternativeName>
        <fullName evidence="14">Lysyl aminopeptidase</fullName>
    </alternativeName>
</protein>
<evidence type="ECO:0000256" key="5">
    <source>
        <dbReference type="ARBA" id="ARBA00012564"/>
    </source>
</evidence>
<evidence type="ECO:0000256" key="9">
    <source>
        <dbReference type="ARBA" id="ARBA00022723"/>
    </source>
</evidence>
<keyword evidence="12" id="KW-0482">Metalloprotease</keyword>
<dbReference type="SUPFAM" id="SSF63737">
    <property type="entry name" value="Leukotriene A4 hydrolase N-terminal domain"/>
    <property type="match status" value="1"/>
</dbReference>
<comment type="catalytic activity">
    <reaction evidence="1">
        <text>Release of an N-terminal amino acid, Xaa-|-Yaa- from a peptide, amide or arylamide. Xaa is preferably Ala, but may be most amino acids including Pro (slow action). When a terminal hydrophobic residue is followed by a prolyl residue, the two may be released as an intact Xaa-Pro dipeptide.</text>
        <dbReference type="EC" id="3.4.11.2"/>
    </reaction>
</comment>
<evidence type="ECO:0000256" key="10">
    <source>
        <dbReference type="ARBA" id="ARBA00022801"/>
    </source>
</evidence>
<evidence type="ECO:0000256" key="14">
    <source>
        <dbReference type="ARBA" id="ARBA00031533"/>
    </source>
</evidence>
<evidence type="ECO:0000313" key="18">
    <source>
        <dbReference type="Proteomes" id="UP001596004"/>
    </source>
</evidence>
<keyword evidence="11" id="KW-0862">Zinc</keyword>
<evidence type="ECO:0000256" key="6">
    <source>
        <dbReference type="ARBA" id="ARBA00015611"/>
    </source>
</evidence>
<keyword evidence="18" id="KW-1185">Reference proteome</keyword>
<comment type="caution">
    <text evidence="17">The sequence shown here is derived from an EMBL/GenBank/DDBJ whole genome shotgun (WGS) entry which is preliminary data.</text>
</comment>
<feature type="domain" description="Peptidase M1 membrane alanine aminopeptidase" evidence="15">
    <location>
        <begin position="282"/>
        <end position="427"/>
    </location>
</feature>
<dbReference type="EMBL" id="JBHSFP010000001">
    <property type="protein sequence ID" value="MFC4529287.1"/>
    <property type="molecule type" value="Genomic_DNA"/>
</dbReference>
<dbReference type="InterPro" id="IPR001930">
    <property type="entry name" value="Peptidase_M1"/>
</dbReference>
<comment type="cofactor">
    <cofactor evidence="2">
        <name>Zn(2+)</name>
        <dbReference type="ChEBI" id="CHEBI:29105"/>
    </cofactor>
</comment>
<dbReference type="InterPro" id="IPR014782">
    <property type="entry name" value="Peptidase_M1_dom"/>
</dbReference>
<dbReference type="PANTHER" id="PTHR45726:SF3">
    <property type="entry name" value="LEUKOTRIENE A-4 HYDROLASE"/>
    <property type="match status" value="1"/>
</dbReference>
<accession>A0ABV9C9D1</accession>
<evidence type="ECO:0000256" key="8">
    <source>
        <dbReference type="ARBA" id="ARBA00022670"/>
    </source>
</evidence>